<dbReference type="AlphaFoldDB" id="A0A4Z0HCG6"/>
<keyword evidence="3" id="KW-1185">Reference proteome</keyword>
<dbReference type="OrthoDB" id="5292689at2"/>
<dbReference type="InterPro" id="IPR002513">
    <property type="entry name" value="Tn3_Tnp_DDE_dom"/>
</dbReference>
<gene>
    <name evidence="2" type="ORF">E4099_06715</name>
</gene>
<accession>A0A4Z0HCG6</accession>
<evidence type="ECO:0000313" key="3">
    <source>
        <dbReference type="Proteomes" id="UP000297948"/>
    </source>
</evidence>
<reference evidence="2 3" key="1">
    <citation type="submission" date="2019-03" db="EMBL/GenBank/DDBJ databases">
        <authorList>
            <person name="Gonzalez-Pimentel J.L."/>
        </authorList>
    </citation>
    <scope>NUCLEOTIDE SEQUENCE [LARGE SCALE GENOMIC DNA]</scope>
    <source>
        <strain evidence="2 3">JCM 31289</strain>
    </source>
</reference>
<name>A0A4Z0HCG6_9ACTN</name>
<dbReference type="EMBL" id="SRID01000037">
    <property type="protein sequence ID" value="TGB15574.1"/>
    <property type="molecule type" value="Genomic_DNA"/>
</dbReference>
<dbReference type="Pfam" id="PF01526">
    <property type="entry name" value="DDE_Tnp_Tn3"/>
    <property type="match status" value="1"/>
</dbReference>
<comment type="caution">
    <text evidence="2">The sequence shown here is derived from an EMBL/GenBank/DDBJ whole genome shotgun (WGS) entry which is preliminary data.</text>
</comment>
<dbReference type="GO" id="GO:0006313">
    <property type="term" value="P:DNA transposition"/>
    <property type="evidence" value="ECO:0007669"/>
    <property type="project" value="InterPro"/>
</dbReference>
<organism evidence="2 3">
    <name type="scientific">Streptomyces palmae</name>
    <dbReference type="NCBI Taxonomy" id="1701085"/>
    <lineage>
        <taxon>Bacteria</taxon>
        <taxon>Bacillati</taxon>
        <taxon>Actinomycetota</taxon>
        <taxon>Actinomycetes</taxon>
        <taxon>Kitasatosporales</taxon>
        <taxon>Streptomycetaceae</taxon>
        <taxon>Streptomyces</taxon>
    </lineage>
</organism>
<evidence type="ECO:0000313" key="2">
    <source>
        <dbReference type="EMBL" id="TGB15574.1"/>
    </source>
</evidence>
<sequence length="148" mass="17184">MGNESRRNRIYQAYRELGRVMRTIVLLRFLSEPELRESIQSMTNKVVAFHKFSNWLMFASDVLQDNDPDHQEKTIKFNELLANCLIFHTAVDIAKVANDLIDEGWEVDPVDLSTVTPYITSKTRRFGTWHLDMEPPENEAVGRLRMAA</sequence>
<dbReference type="GO" id="GO:0004803">
    <property type="term" value="F:transposase activity"/>
    <property type="evidence" value="ECO:0007669"/>
    <property type="project" value="InterPro"/>
</dbReference>
<protein>
    <recommendedName>
        <fullName evidence="1">Tn3 transposase DDE domain-containing protein</fullName>
    </recommendedName>
</protein>
<feature type="domain" description="Tn3 transposase DDE" evidence="1">
    <location>
        <begin position="2"/>
        <end position="128"/>
    </location>
</feature>
<proteinExistence type="predicted"/>
<evidence type="ECO:0000259" key="1">
    <source>
        <dbReference type="Pfam" id="PF01526"/>
    </source>
</evidence>
<dbReference type="Proteomes" id="UP000297948">
    <property type="component" value="Unassembled WGS sequence"/>
</dbReference>
<dbReference type="RefSeq" id="WP_135338014.1">
    <property type="nucleotide sequence ID" value="NZ_JBHLTX010000013.1"/>
</dbReference>